<comment type="caution">
    <text evidence="1">The sequence shown here is derived from an EMBL/GenBank/DDBJ whole genome shotgun (WGS) entry which is preliminary data.</text>
</comment>
<dbReference type="Proteomes" id="UP000789901">
    <property type="component" value="Unassembled WGS sequence"/>
</dbReference>
<dbReference type="EMBL" id="CAJVQB010008164">
    <property type="protein sequence ID" value="CAG8714937.1"/>
    <property type="molecule type" value="Genomic_DNA"/>
</dbReference>
<accession>A0ABN7V0U4</accession>
<organism evidence="1 2">
    <name type="scientific">Gigaspora margarita</name>
    <dbReference type="NCBI Taxonomy" id="4874"/>
    <lineage>
        <taxon>Eukaryota</taxon>
        <taxon>Fungi</taxon>
        <taxon>Fungi incertae sedis</taxon>
        <taxon>Mucoromycota</taxon>
        <taxon>Glomeromycotina</taxon>
        <taxon>Glomeromycetes</taxon>
        <taxon>Diversisporales</taxon>
        <taxon>Gigasporaceae</taxon>
        <taxon>Gigaspora</taxon>
    </lineage>
</organism>
<evidence type="ECO:0000313" key="1">
    <source>
        <dbReference type="EMBL" id="CAG8714937.1"/>
    </source>
</evidence>
<proteinExistence type="predicted"/>
<gene>
    <name evidence="1" type="ORF">GMARGA_LOCUS13029</name>
</gene>
<name>A0ABN7V0U4_GIGMA</name>
<protein>
    <submittedName>
        <fullName evidence="1">25762_t:CDS:1</fullName>
    </submittedName>
</protein>
<keyword evidence="2" id="KW-1185">Reference proteome</keyword>
<reference evidence="1 2" key="1">
    <citation type="submission" date="2021-06" db="EMBL/GenBank/DDBJ databases">
        <authorList>
            <person name="Kallberg Y."/>
            <person name="Tangrot J."/>
            <person name="Rosling A."/>
        </authorList>
    </citation>
    <scope>NUCLEOTIDE SEQUENCE [LARGE SCALE GENOMIC DNA]</scope>
    <source>
        <strain evidence="1 2">120-4 pot B 10/14</strain>
    </source>
</reference>
<evidence type="ECO:0000313" key="2">
    <source>
        <dbReference type="Proteomes" id="UP000789901"/>
    </source>
</evidence>
<sequence length="49" mass="5631">MRLNPSSTEPSSDYDTVTKILDDKETEYCAKIKRMIKIPFPKEIALPIC</sequence>
<feature type="non-terminal residue" evidence="1">
    <location>
        <position position="49"/>
    </location>
</feature>